<dbReference type="AlphaFoldDB" id="M3D240"/>
<organism evidence="2 3">
    <name type="scientific">Sphaerulina musiva (strain SO2202)</name>
    <name type="common">Poplar stem canker fungus</name>
    <name type="synonym">Septoria musiva</name>
    <dbReference type="NCBI Taxonomy" id="692275"/>
    <lineage>
        <taxon>Eukaryota</taxon>
        <taxon>Fungi</taxon>
        <taxon>Dikarya</taxon>
        <taxon>Ascomycota</taxon>
        <taxon>Pezizomycotina</taxon>
        <taxon>Dothideomycetes</taxon>
        <taxon>Dothideomycetidae</taxon>
        <taxon>Mycosphaerellales</taxon>
        <taxon>Mycosphaerellaceae</taxon>
        <taxon>Sphaerulina</taxon>
    </lineage>
</organism>
<feature type="compositionally biased region" description="Pro residues" evidence="1">
    <location>
        <begin position="154"/>
        <end position="174"/>
    </location>
</feature>
<feature type="region of interest" description="Disordered" evidence="1">
    <location>
        <begin position="149"/>
        <end position="175"/>
    </location>
</feature>
<proteinExistence type="predicted"/>
<dbReference type="RefSeq" id="XP_016759684.1">
    <property type="nucleotide sequence ID" value="XM_016900792.1"/>
</dbReference>
<keyword evidence="3" id="KW-1185">Reference proteome</keyword>
<dbReference type="Proteomes" id="UP000016931">
    <property type="component" value="Unassembled WGS sequence"/>
</dbReference>
<reference evidence="2 3" key="1">
    <citation type="journal article" date="2012" name="PLoS Pathog.">
        <title>Diverse lifestyles and strategies of plant pathogenesis encoded in the genomes of eighteen Dothideomycetes fungi.</title>
        <authorList>
            <person name="Ohm R.A."/>
            <person name="Feau N."/>
            <person name="Henrissat B."/>
            <person name="Schoch C.L."/>
            <person name="Horwitz B.A."/>
            <person name="Barry K.W."/>
            <person name="Condon B.J."/>
            <person name="Copeland A.C."/>
            <person name="Dhillon B."/>
            <person name="Glaser F."/>
            <person name="Hesse C.N."/>
            <person name="Kosti I."/>
            <person name="LaButti K."/>
            <person name="Lindquist E.A."/>
            <person name="Lucas S."/>
            <person name="Salamov A.A."/>
            <person name="Bradshaw R.E."/>
            <person name="Ciuffetti L."/>
            <person name="Hamelin R.C."/>
            <person name="Kema G.H.J."/>
            <person name="Lawrence C."/>
            <person name="Scott J.A."/>
            <person name="Spatafora J.W."/>
            <person name="Turgeon B.G."/>
            <person name="de Wit P.J.G.M."/>
            <person name="Zhong S."/>
            <person name="Goodwin S.B."/>
            <person name="Grigoriev I.V."/>
        </authorList>
    </citation>
    <scope>NUCLEOTIDE SEQUENCE [LARGE SCALE GENOMIC DNA]</scope>
    <source>
        <strain evidence="2 3">SO2202</strain>
    </source>
</reference>
<dbReference type="GeneID" id="27897929"/>
<accession>M3D240</accession>
<evidence type="ECO:0000313" key="3">
    <source>
        <dbReference type="Proteomes" id="UP000016931"/>
    </source>
</evidence>
<dbReference type="HOGENOM" id="CLU_966978_0_0_1"/>
<dbReference type="EMBL" id="KB456266">
    <property type="protein sequence ID" value="EMF11563.1"/>
    <property type="molecule type" value="Genomic_DNA"/>
</dbReference>
<gene>
    <name evidence="2" type="ORF">SEPMUDRAFT_109617</name>
</gene>
<sequence>MRRGQSKLAGFELQVRYLSDLRVAGLVISPTSYLLPPTSYILPPTSDLRHRRGEARRGIQYGQNEHNNNNNHNEPHSPPLRPWTDIPLCRGWMDVARCRFKRAFSRAPTELEPAKLTKLPLPLSLGDAFAHLFLRSLALTHFLTTLPSPTSPISHPPPPPPPTSLSPALPPNPPHHTAGHSVRVCVLASTIPSSLVCPAVCLFVGTPTSATAVALRLRHVDALTPALRAHTTTTRISVSAVAAGLRLLWTRQIGYGSALNSRIPSTGFRDCFTAPIHLRFTLSPRQQD</sequence>
<evidence type="ECO:0000313" key="2">
    <source>
        <dbReference type="EMBL" id="EMF11563.1"/>
    </source>
</evidence>
<protein>
    <submittedName>
        <fullName evidence="2">Uncharacterized protein</fullName>
    </submittedName>
</protein>
<evidence type="ECO:0000256" key="1">
    <source>
        <dbReference type="SAM" id="MobiDB-lite"/>
    </source>
</evidence>
<name>M3D240_SPHMS</name>